<evidence type="ECO:0000313" key="2">
    <source>
        <dbReference type="Proteomes" id="UP000195569"/>
    </source>
</evidence>
<accession>A0A1N7SUJ7</accession>
<reference evidence="1" key="1">
    <citation type="submission" date="2016-12" db="EMBL/GenBank/DDBJ databases">
        <authorList>
            <person name="Moulin L."/>
        </authorList>
    </citation>
    <scope>NUCLEOTIDE SEQUENCE [LARGE SCALE GENOMIC DNA]</scope>
    <source>
        <strain evidence="1">STM 7183</strain>
    </source>
</reference>
<dbReference type="Proteomes" id="UP000195569">
    <property type="component" value="Unassembled WGS sequence"/>
</dbReference>
<name>A0A1N7SUJ7_9BURK</name>
<dbReference type="AlphaFoldDB" id="A0A1N7SUJ7"/>
<protein>
    <submittedName>
        <fullName evidence="1">Uncharacterized protein</fullName>
    </submittedName>
</protein>
<keyword evidence="2" id="KW-1185">Reference proteome</keyword>
<gene>
    <name evidence="1" type="ORF">BN2476_1000003</name>
</gene>
<comment type="caution">
    <text evidence="1">The sequence shown here is derived from an EMBL/GenBank/DDBJ whole genome shotgun (WGS) entry which is preliminary data.</text>
</comment>
<evidence type="ECO:0000313" key="1">
    <source>
        <dbReference type="EMBL" id="SIT51077.1"/>
    </source>
</evidence>
<sequence>MDSYTNIGPEQERKWADFRKSAGNFPALSSSDSKTPASGFHKAACGTQNLWRPKRQLRTFLLLESRCWLNPMNLRDSTR</sequence>
<organism evidence="1 2">
    <name type="scientific">Paraburkholderia piptadeniae</name>
    <dbReference type="NCBI Taxonomy" id="1701573"/>
    <lineage>
        <taxon>Bacteria</taxon>
        <taxon>Pseudomonadati</taxon>
        <taxon>Pseudomonadota</taxon>
        <taxon>Betaproteobacteria</taxon>
        <taxon>Burkholderiales</taxon>
        <taxon>Burkholderiaceae</taxon>
        <taxon>Paraburkholderia</taxon>
    </lineage>
</organism>
<dbReference type="EMBL" id="CYGY02000100">
    <property type="protein sequence ID" value="SIT51077.1"/>
    <property type="molecule type" value="Genomic_DNA"/>
</dbReference>
<proteinExistence type="predicted"/>